<evidence type="ECO:0000313" key="11">
    <source>
        <dbReference type="EMBL" id="AKV01022.1"/>
    </source>
</evidence>
<feature type="domain" description="Ribose-phosphate pyrophosphokinase N-terminal" evidence="10">
    <location>
        <begin position="5"/>
        <end position="115"/>
    </location>
</feature>
<dbReference type="EC" id="2.7.6.1" evidence="1"/>
<protein>
    <recommendedName>
        <fullName evidence="1">ribose-phosphate diphosphokinase</fullName>
        <ecNumber evidence="1">2.7.6.1</ecNumber>
    </recommendedName>
</protein>
<dbReference type="PANTHER" id="PTHR10210:SF32">
    <property type="entry name" value="RIBOSE-PHOSPHATE PYROPHOSPHOKINASE 2"/>
    <property type="match status" value="1"/>
</dbReference>
<dbReference type="GO" id="GO:0005737">
    <property type="term" value="C:cytoplasm"/>
    <property type="evidence" value="ECO:0007669"/>
    <property type="project" value="TreeGrafter"/>
</dbReference>
<dbReference type="Proteomes" id="UP000064967">
    <property type="component" value="Chromosome"/>
</dbReference>
<proteinExistence type="inferred from homology"/>
<dbReference type="InterPro" id="IPR000836">
    <property type="entry name" value="PRTase_dom"/>
</dbReference>
<reference evidence="11 12" key="1">
    <citation type="submission" date="2015-08" db="EMBL/GenBank/DDBJ databases">
        <authorList>
            <person name="Babu N.S."/>
            <person name="Beckwith C.J."/>
            <person name="Beseler K.G."/>
            <person name="Brison A."/>
            <person name="Carone J.V."/>
            <person name="Caskin T.P."/>
            <person name="Diamond M."/>
            <person name="Durham M.E."/>
            <person name="Foxe J.M."/>
            <person name="Go M."/>
            <person name="Henderson B.A."/>
            <person name="Jones I.B."/>
            <person name="McGettigan J.A."/>
            <person name="Micheletti S.J."/>
            <person name="Nasrallah M.E."/>
            <person name="Ortiz D."/>
            <person name="Piller C.R."/>
            <person name="Privatt S.R."/>
            <person name="Schneider S.L."/>
            <person name="Sharp S."/>
            <person name="Smith T.C."/>
            <person name="Stanton J.D."/>
            <person name="Ullery H.E."/>
            <person name="Wilson R.J."/>
            <person name="Serrano M.G."/>
            <person name="Buck G."/>
            <person name="Lee V."/>
            <person name="Wang Y."/>
            <person name="Carvalho R."/>
            <person name="Voegtly L."/>
            <person name="Shi R."/>
            <person name="Duckworth R."/>
            <person name="Johnson A."/>
            <person name="Loviza R."/>
            <person name="Walstead R."/>
            <person name="Shah Z."/>
            <person name="Kiflezghi M."/>
            <person name="Wade K."/>
            <person name="Ball S.L."/>
            <person name="Bradley K.W."/>
            <person name="Asai D.J."/>
            <person name="Bowman C.A."/>
            <person name="Russell D.A."/>
            <person name="Pope W.H."/>
            <person name="Jacobs-Sera D."/>
            <person name="Hendrix R.W."/>
            <person name="Hatfull G.F."/>
        </authorList>
    </citation>
    <scope>NUCLEOTIDE SEQUENCE [LARGE SCALE GENOMIC DNA]</scope>
    <source>
        <strain evidence="11 12">DSM 27648</strain>
    </source>
</reference>
<dbReference type="NCBIfam" id="TIGR01251">
    <property type="entry name" value="ribP_PPkin"/>
    <property type="match status" value="1"/>
</dbReference>
<feature type="domain" description="Phosphoribosyltransferase" evidence="9">
    <location>
        <begin position="156"/>
        <end position="257"/>
    </location>
</feature>
<dbReference type="GO" id="GO:0002189">
    <property type="term" value="C:ribose phosphate diphosphokinase complex"/>
    <property type="evidence" value="ECO:0007669"/>
    <property type="project" value="TreeGrafter"/>
</dbReference>
<keyword evidence="2" id="KW-0808">Transferase</keyword>
<gene>
    <name evidence="11" type="ORF">AKJ09_07685</name>
</gene>
<dbReference type="CDD" id="cd06223">
    <property type="entry name" value="PRTases_typeI"/>
    <property type="match status" value="1"/>
</dbReference>
<comment type="similarity">
    <text evidence="8">Belongs to the ribose-phosphate pyrophosphokinase family.</text>
</comment>
<evidence type="ECO:0000256" key="5">
    <source>
        <dbReference type="ARBA" id="ARBA00022777"/>
    </source>
</evidence>
<evidence type="ECO:0000256" key="8">
    <source>
        <dbReference type="RuleBase" id="RU004324"/>
    </source>
</evidence>
<evidence type="ECO:0000259" key="9">
    <source>
        <dbReference type="Pfam" id="PF00156"/>
    </source>
</evidence>
<accession>A0A0K1Q5T4</accession>
<sequence>MSRLLFSIPSYAYLEPAILAAGNFQRGETERKYFPDGERYLRILTELWGRDVVVLGGTPTDVDWLEVFDLASGIARAGARSLAIVMPYFGYATMERAVRPGEVVVAKSRARLLSSIPAPEGGTRVFLFDLHTDGIEFYLDDRVLTRHIYGAPLVTKKIQERMGATPFVLGACDAGRAKWVQSLARDLGVEPAFVYKRRDPASGSTAVTGVNADVRGREVVVYDDMIRTGSSLIQAGKAYLAAGATKVHAIASHLVLPGDALDKLHASNVFASIMGTDSHPGSQKLPKADIVSIAPRLVECIDAVGH</sequence>
<evidence type="ECO:0000259" key="10">
    <source>
        <dbReference type="Pfam" id="PF13793"/>
    </source>
</evidence>
<keyword evidence="5 11" id="KW-0418">Kinase</keyword>
<dbReference type="OrthoDB" id="9777067at2"/>
<dbReference type="GO" id="GO:0006164">
    <property type="term" value="P:purine nucleotide biosynthetic process"/>
    <property type="evidence" value="ECO:0007669"/>
    <property type="project" value="TreeGrafter"/>
</dbReference>
<dbReference type="InterPro" id="IPR029057">
    <property type="entry name" value="PRTase-like"/>
</dbReference>
<evidence type="ECO:0000256" key="1">
    <source>
        <dbReference type="ARBA" id="ARBA00013247"/>
    </source>
</evidence>
<dbReference type="RefSeq" id="WP_146652198.1">
    <property type="nucleotide sequence ID" value="NZ_CP012333.1"/>
</dbReference>
<keyword evidence="6" id="KW-0067">ATP-binding</keyword>
<evidence type="ECO:0000256" key="7">
    <source>
        <dbReference type="ARBA" id="ARBA00049535"/>
    </source>
</evidence>
<dbReference type="GO" id="GO:0004749">
    <property type="term" value="F:ribose phosphate diphosphokinase activity"/>
    <property type="evidence" value="ECO:0007669"/>
    <property type="project" value="UniProtKB-EC"/>
</dbReference>
<keyword evidence="12" id="KW-1185">Reference proteome</keyword>
<dbReference type="GO" id="GO:0000287">
    <property type="term" value="F:magnesium ion binding"/>
    <property type="evidence" value="ECO:0007669"/>
    <property type="project" value="InterPro"/>
</dbReference>
<dbReference type="AlphaFoldDB" id="A0A0K1Q5T4"/>
<dbReference type="STRING" id="1391654.AKJ09_07685"/>
<keyword evidence="3 8" id="KW-0545">Nucleotide biosynthesis</keyword>
<dbReference type="GO" id="GO:0016301">
    <property type="term" value="F:kinase activity"/>
    <property type="evidence" value="ECO:0007669"/>
    <property type="project" value="UniProtKB-KW"/>
</dbReference>
<dbReference type="GO" id="GO:0005524">
    <property type="term" value="F:ATP binding"/>
    <property type="evidence" value="ECO:0007669"/>
    <property type="project" value="UniProtKB-KW"/>
</dbReference>
<dbReference type="EMBL" id="CP012333">
    <property type="protein sequence ID" value="AKV01022.1"/>
    <property type="molecule type" value="Genomic_DNA"/>
</dbReference>
<evidence type="ECO:0000256" key="4">
    <source>
        <dbReference type="ARBA" id="ARBA00022741"/>
    </source>
</evidence>
<organism evidence="11 12">
    <name type="scientific">Labilithrix luteola</name>
    <dbReference type="NCBI Taxonomy" id="1391654"/>
    <lineage>
        <taxon>Bacteria</taxon>
        <taxon>Pseudomonadati</taxon>
        <taxon>Myxococcota</taxon>
        <taxon>Polyangia</taxon>
        <taxon>Polyangiales</taxon>
        <taxon>Labilitrichaceae</taxon>
        <taxon>Labilithrix</taxon>
    </lineage>
</organism>
<comment type="catalytic activity">
    <reaction evidence="7">
        <text>D-ribose 5-phosphate + ATP = 5-phospho-alpha-D-ribose 1-diphosphate + AMP + H(+)</text>
        <dbReference type="Rhea" id="RHEA:15609"/>
        <dbReference type="ChEBI" id="CHEBI:15378"/>
        <dbReference type="ChEBI" id="CHEBI:30616"/>
        <dbReference type="ChEBI" id="CHEBI:58017"/>
        <dbReference type="ChEBI" id="CHEBI:78346"/>
        <dbReference type="ChEBI" id="CHEBI:456215"/>
        <dbReference type="EC" id="2.7.6.1"/>
    </reaction>
</comment>
<dbReference type="GO" id="GO:0006015">
    <property type="term" value="P:5-phosphoribose 1-diphosphate biosynthetic process"/>
    <property type="evidence" value="ECO:0007669"/>
    <property type="project" value="TreeGrafter"/>
</dbReference>
<dbReference type="SMART" id="SM01400">
    <property type="entry name" value="Pribosyltran_N"/>
    <property type="match status" value="1"/>
</dbReference>
<keyword evidence="4" id="KW-0547">Nucleotide-binding</keyword>
<dbReference type="Gene3D" id="3.40.50.2020">
    <property type="match status" value="2"/>
</dbReference>
<evidence type="ECO:0000313" key="12">
    <source>
        <dbReference type="Proteomes" id="UP000064967"/>
    </source>
</evidence>
<dbReference type="Pfam" id="PF00156">
    <property type="entry name" value="Pribosyltran"/>
    <property type="match status" value="1"/>
</dbReference>
<dbReference type="SUPFAM" id="SSF53271">
    <property type="entry name" value="PRTase-like"/>
    <property type="match status" value="2"/>
</dbReference>
<evidence type="ECO:0000256" key="3">
    <source>
        <dbReference type="ARBA" id="ARBA00022727"/>
    </source>
</evidence>
<evidence type="ECO:0000256" key="6">
    <source>
        <dbReference type="ARBA" id="ARBA00022840"/>
    </source>
</evidence>
<dbReference type="InterPro" id="IPR005946">
    <property type="entry name" value="Rib-P_diPkinase"/>
</dbReference>
<name>A0A0K1Q5T4_9BACT</name>
<dbReference type="Pfam" id="PF13793">
    <property type="entry name" value="Pribosyltran_N"/>
    <property type="match status" value="1"/>
</dbReference>
<evidence type="ECO:0000256" key="2">
    <source>
        <dbReference type="ARBA" id="ARBA00022679"/>
    </source>
</evidence>
<dbReference type="InterPro" id="IPR029099">
    <property type="entry name" value="Pribosyltran_N"/>
</dbReference>
<dbReference type="KEGG" id="llu:AKJ09_07685"/>
<dbReference type="PANTHER" id="PTHR10210">
    <property type="entry name" value="RIBOSE-PHOSPHATE DIPHOSPHOKINASE FAMILY MEMBER"/>
    <property type="match status" value="1"/>
</dbReference>